<dbReference type="CDD" id="cd05466">
    <property type="entry name" value="PBP2_LTTR_substrate"/>
    <property type="match status" value="1"/>
</dbReference>
<dbReference type="PANTHER" id="PTHR30419">
    <property type="entry name" value="HTH-TYPE TRANSCRIPTIONAL REGULATOR YBHD"/>
    <property type="match status" value="1"/>
</dbReference>
<dbReference type="Gene3D" id="3.40.190.290">
    <property type="match status" value="1"/>
</dbReference>
<dbReference type="Pfam" id="PF00126">
    <property type="entry name" value="HTH_1"/>
    <property type="match status" value="1"/>
</dbReference>
<dbReference type="RefSeq" id="WP_065306458.1">
    <property type="nucleotide sequence ID" value="NZ_LOCQ01000042.1"/>
</dbReference>
<keyword evidence="2" id="KW-0805">Transcription regulation</keyword>
<comment type="caution">
    <text evidence="6">The sequence shown here is derived from an EMBL/GenBank/DDBJ whole genome shotgun (WGS) entry which is preliminary data.</text>
</comment>
<dbReference type="GO" id="GO:0003700">
    <property type="term" value="F:DNA-binding transcription factor activity"/>
    <property type="evidence" value="ECO:0007669"/>
    <property type="project" value="InterPro"/>
</dbReference>
<dbReference type="InterPro" id="IPR036388">
    <property type="entry name" value="WH-like_DNA-bd_sf"/>
</dbReference>
<evidence type="ECO:0000256" key="4">
    <source>
        <dbReference type="ARBA" id="ARBA00023163"/>
    </source>
</evidence>
<dbReference type="Proteomes" id="UP000092713">
    <property type="component" value="Unassembled WGS sequence"/>
</dbReference>
<dbReference type="PRINTS" id="PR00039">
    <property type="entry name" value="HTHLYSR"/>
</dbReference>
<evidence type="ECO:0000259" key="5">
    <source>
        <dbReference type="PROSITE" id="PS50931"/>
    </source>
</evidence>
<gene>
    <name evidence="6" type="ORF">ASR47_10219</name>
</gene>
<evidence type="ECO:0000256" key="3">
    <source>
        <dbReference type="ARBA" id="ARBA00023125"/>
    </source>
</evidence>
<organism evidence="6 7">
    <name type="scientific">Janthinobacterium psychrotolerans</name>
    <dbReference type="NCBI Taxonomy" id="1747903"/>
    <lineage>
        <taxon>Bacteria</taxon>
        <taxon>Pseudomonadati</taxon>
        <taxon>Pseudomonadota</taxon>
        <taxon>Betaproteobacteria</taxon>
        <taxon>Burkholderiales</taxon>
        <taxon>Oxalobacteraceae</taxon>
        <taxon>Janthinobacterium</taxon>
    </lineage>
</organism>
<dbReference type="Pfam" id="PF03466">
    <property type="entry name" value="LysR_substrate"/>
    <property type="match status" value="1"/>
</dbReference>
<keyword evidence="3 6" id="KW-0238">DNA-binding</keyword>
<dbReference type="PROSITE" id="PS50931">
    <property type="entry name" value="HTH_LYSR"/>
    <property type="match status" value="1"/>
</dbReference>
<feature type="domain" description="HTH lysR-type" evidence="5">
    <location>
        <begin position="1"/>
        <end position="58"/>
    </location>
</feature>
<evidence type="ECO:0000256" key="1">
    <source>
        <dbReference type="ARBA" id="ARBA00009437"/>
    </source>
</evidence>
<keyword evidence="7" id="KW-1185">Reference proteome</keyword>
<dbReference type="EMBL" id="LOCQ01000042">
    <property type="protein sequence ID" value="OBV40883.1"/>
    <property type="molecule type" value="Genomic_DNA"/>
</dbReference>
<name>A0A1A7C995_9BURK</name>
<dbReference type="GO" id="GO:0005829">
    <property type="term" value="C:cytosol"/>
    <property type="evidence" value="ECO:0007669"/>
    <property type="project" value="TreeGrafter"/>
</dbReference>
<dbReference type="InterPro" id="IPR005119">
    <property type="entry name" value="LysR_subst-bd"/>
</dbReference>
<dbReference type="PANTHER" id="PTHR30419:SF24">
    <property type="entry name" value="HTH-TYPE TRANSCRIPTIONAL REGULATOR CZCR"/>
    <property type="match status" value="1"/>
</dbReference>
<evidence type="ECO:0000313" key="6">
    <source>
        <dbReference type="EMBL" id="OBV40883.1"/>
    </source>
</evidence>
<accession>A0A1A7C995</accession>
<dbReference type="STRING" id="1747903.ASR47_10219"/>
<dbReference type="SUPFAM" id="SSF53850">
    <property type="entry name" value="Periplasmic binding protein-like II"/>
    <property type="match status" value="1"/>
</dbReference>
<dbReference type="Gene3D" id="1.10.10.10">
    <property type="entry name" value="Winged helix-like DNA-binding domain superfamily/Winged helix DNA-binding domain"/>
    <property type="match status" value="1"/>
</dbReference>
<dbReference type="GO" id="GO:0003677">
    <property type="term" value="F:DNA binding"/>
    <property type="evidence" value="ECO:0007669"/>
    <property type="project" value="UniProtKB-KW"/>
</dbReference>
<dbReference type="InterPro" id="IPR050950">
    <property type="entry name" value="HTH-type_LysR_regulators"/>
</dbReference>
<protein>
    <submittedName>
        <fullName evidence="6">DNA-binding transcriptional regulator, LysR family</fullName>
    </submittedName>
</protein>
<dbReference type="InterPro" id="IPR036390">
    <property type="entry name" value="WH_DNA-bd_sf"/>
</dbReference>
<dbReference type="FunFam" id="1.10.10.10:FF:000001">
    <property type="entry name" value="LysR family transcriptional regulator"/>
    <property type="match status" value="1"/>
</dbReference>
<sequence>MTFTQLEIFTLVAELRGFSAAAMQLGISQSAVSHALKALEKEMGVDLIVRHQASAELTEVGRQLLLRAREILGLSEAMRQEAADVLGQRQGSLRIGSFGATSSLNLLPAITAQFRQRYPGIELRIDEGADHEVLQWLRERRVDVGFLVLPDERFDTVPLLEDQLMALLPRSHALAGNSSITLAQLCSDPFIMSEAGCAALIEPLFANARLKPDVPYHISQMITIFDMVSRGTGVSIVAEMALPRRLASQYPDLVALPLEPPVLRKVGLAVRDQRQNTPATNAFLALARQMAPALAPALAPTLAPKPMAPR</sequence>
<dbReference type="PATRIC" id="fig|1747903.4.peg.4544"/>
<keyword evidence="4" id="KW-0804">Transcription</keyword>
<dbReference type="InterPro" id="IPR000847">
    <property type="entry name" value="LysR_HTH_N"/>
</dbReference>
<evidence type="ECO:0000256" key="2">
    <source>
        <dbReference type="ARBA" id="ARBA00023015"/>
    </source>
</evidence>
<dbReference type="AlphaFoldDB" id="A0A1A7C995"/>
<evidence type="ECO:0000313" key="7">
    <source>
        <dbReference type="Proteomes" id="UP000092713"/>
    </source>
</evidence>
<reference evidence="6 7" key="1">
    <citation type="submission" date="2016-04" db="EMBL/GenBank/DDBJ databases">
        <title>Draft genome sequence of Janthinobacterium psychrotolerans sp. nov., isolated from freshwater sediments in Denmark.</title>
        <authorList>
            <person name="Gong X."/>
            <person name="Skrivergaard S."/>
            <person name="Korsgaard B.S."/>
            <person name="Schreiber L."/>
            <person name="Marshall I.P."/>
            <person name="Finster K."/>
            <person name="Schramm A."/>
        </authorList>
    </citation>
    <scope>NUCLEOTIDE SEQUENCE [LARGE SCALE GENOMIC DNA]</scope>
    <source>
        <strain evidence="6 7">S3-2</strain>
    </source>
</reference>
<dbReference type="OrthoDB" id="9786526at2"/>
<comment type="similarity">
    <text evidence="1">Belongs to the LysR transcriptional regulatory family.</text>
</comment>
<proteinExistence type="inferred from homology"/>
<dbReference type="SUPFAM" id="SSF46785">
    <property type="entry name" value="Winged helix' DNA-binding domain"/>
    <property type="match status" value="1"/>
</dbReference>